<protein>
    <recommendedName>
        <fullName evidence="3">Secreted protein</fullName>
    </recommendedName>
</protein>
<dbReference type="RefSeq" id="WP_346195424.1">
    <property type="nucleotide sequence ID" value="NZ_CP197095.1"/>
</dbReference>
<accession>A0ABV0H2Q4</accession>
<organism evidence="1 2">
    <name type="scientific">Chromobacterium piscinae</name>
    <dbReference type="NCBI Taxonomy" id="686831"/>
    <lineage>
        <taxon>Bacteria</taxon>
        <taxon>Pseudomonadati</taxon>
        <taxon>Pseudomonadota</taxon>
        <taxon>Betaproteobacteria</taxon>
        <taxon>Neisseriales</taxon>
        <taxon>Chromobacteriaceae</taxon>
        <taxon>Chromobacterium</taxon>
    </lineage>
</organism>
<dbReference type="EMBL" id="JBDQQU010000004">
    <property type="protein sequence ID" value="MEO3953949.1"/>
    <property type="molecule type" value="Genomic_DNA"/>
</dbReference>
<name>A0ABV0H2Q4_9NEIS</name>
<comment type="caution">
    <text evidence="1">The sequence shown here is derived from an EMBL/GenBank/DDBJ whole genome shotgun (WGS) entry which is preliminary data.</text>
</comment>
<sequence length="85" mass="8970">MIENVIIILNVSLLIGISAKSNALRAQVLILAKIVCHLTCPIGRRAARPAPAISCFLVVVVLSDFSWSPGFVVLLPCAMREGGAA</sequence>
<gene>
    <name evidence="1" type="ORF">ABH309_05725</name>
</gene>
<keyword evidence="2" id="KW-1185">Reference proteome</keyword>
<dbReference type="Proteomes" id="UP001438292">
    <property type="component" value="Unassembled WGS sequence"/>
</dbReference>
<evidence type="ECO:0000313" key="1">
    <source>
        <dbReference type="EMBL" id="MEO3953949.1"/>
    </source>
</evidence>
<proteinExistence type="predicted"/>
<evidence type="ECO:0000313" key="2">
    <source>
        <dbReference type="Proteomes" id="UP001438292"/>
    </source>
</evidence>
<reference evidence="1 2" key="1">
    <citation type="submission" date="2024-05" db="EMBL/GenBank/DDBJ databases">
        <authorList>
            <person name="De Oliveira J.P."/>
            <person name="Noriler S.A."/>
            <person name="De Oliveira A.G."/>
            <person name="Sipoli D.S."/>
        </authorList>
    </citation>
    <scope>NUCLEOTIDE SEQUENCE [LARGE SCALE GENOMIC DNA]</scope>
    <source>
        <strain evidence="1 2">LABIM186</strain>
    </source>
</reference>
<evidence type="ECO:0008006" key="3">
    <source>
        <dbReference type="Google" id="ProtNLM"/>
    </source>
</evidence>